<keyword evidence="4" id="KW-1185">Reference proteome</keyword>
<dbReference type="PANTHER" id="PTHR31904:SF1">
    <property type="entry name" value="BYPASS OF STOP CODON PROTEIN 5-RELATED"/>
    <property type="match status" value="1"/>
</dbReference>
<dbReference type="EMBL" id="BSXU01000517">
    <property type="protein sequence ID" value="GMG20956.1"/>
    <property type="molecule type" value="Genomic_DNA"/>
</dbReference>
<evidence type="ECO:0000313" key="4">
    <source>
        <dbReference type="Proteomes" id="UP001165063"/>
    </source>
</evidence>
<dbReference type="Pfam" id="PF04425">
    <property type="entry name" value="Bul1_N"/>
    <property type="match status" value="1"/>
</dbReference>
<feature type="domain" description="Bul1 N-terminal" evidence="2">
    <location>
        <begin position="8"/>
        <end position="388"/>
    </location>
</feature>
<dbReference type="InterPro" id="IPR039634">
    <property type="entry name" value="Bul1-like"/>
</dbReference>
<accession>A0A9W6YS72</accession>
<feature type="region of interest" description="Disordered" evidence="1">
    <location>
        <begin position="516"/>
        <end position="608"/>
    </location>
</feature>
<dbReference type="PANTHER" id="PTHR31904">
    <property type="entry name" value="BYPASS OF STOP CODON PROTEIN 5-RELATED"/>
    <property type="match status" value="1"/>
</dbReference>
<dbReference type="OrthoDB" id="2283785at2759"/>
<evidence type="ECO:0000256" key="1">
    <source>
        <dbReference type="SAM" id="MobiDB-lite"/>
    </source>
</evidence>
<sequence length="830" mass="92900">MSIDQSLSQNEDEDILPSFYMHHYLLNRSVLDSAIASDRDLPPLYQDHDHGHSHRHTQNQSQSHSTPLDTVFDDDDDDVRFVNDPDANPSMVLANNLDKLEKLQPDSPIKITVKLTECIPPGNQHSKQESPFRQYKPNEVITGYVIIENTSNKPVPFEMFLVSLDGVSTVRSFASVPRGDPPPKLIRHTFLKMYDFCACYHFGYIDVGQNGDFRTGDICPDTGAVYGFDEEKVLAPGCKCKKWFMFKLPSYLIDTSCKHQLPEHLPLPSTYGIDIESLDGRAKTIQVDAKTGLGMLKGCPGSPIRTNNLSEVGQSISYSINISLIGRRADFDTDFNENIRTHEYQFLLMNRVQHFFRVYNRTQNKSVLASQISSVSTNEQVERIRKAYVEVSDELKCKNELIDCGIVDRRQQEEIMEGNPNSKKKIQPHYERQLSSQSVLSGNGGGEQMIENATSATFMRTMFSKTEGEMDITISTTNNNTMTAIYPDKLSNKFKVDVSPFELSFAKAVDALHKPPFPLQKRSSSNRSSFSTVSNTNSTSAASSTVTSPIATPHCKPTSIPIPKPKPMTLSISLPKTLKTPKTPKTPRTPRTPKTPKTPTPITPTISNTMLTPLLSPKYNIMSHPIQITLQFNPKHKTHSKPPETIIITPTLQLLNIQSELPIPITLDQNFLMDSSKIEKFNVKVAKLKQNSTVYFNALKELSRVNKLGVSLELVQNLGAISKTLVMKHELGVFDRVVQPLEWVLQKQQQQDDDDKTGAGAGAGGGVVYVAKFELELSLNDLCSRKKYSFVPGFQSCLLGREYCVGLEFEFGKVKVKESRVFANLPINVV</sequence>
<feature type="compositionally biased region" description="Low complexity" evidence="1">
    <location>
        <begin position="522"/>
        <end position="548"/>
    </location>
</feature>
<gene>
    <name evidence="3" type="ORF">Amon01_000161900</name>
</gene>
<organism evidence="3 4">
    <name type="scientific">Ambrosiozyma monospora</name>
    <name type="common">Yeast</name>
    <name type="synonym">Endomycopsis monosporus</name>
    <dbReference type="NCBI Taxonomy" id="43982"/>
    <lineage>
        <taxon>Eukaryota</taxon>
        <taxon>Fungi</taxon>
        <taxon>Dikarya</taxon>
        <taxon>Ascomycota</taxon>
        <taxon>Saccharomycotina</taxon>
        <taxon>Pichiomycetes</taxon>
        <taxon>Pichiales</taxon>
        <taxon>Pichiaceae</taxon>
        <taxon>Ambrosiozyma</taxon>
    </lineage>
</organism>
<dbReference type="InterPro" id="IPR007519">
    <property type="entry name" value="Bul1_N"/>
</dbReference>
<feature type="compositionally biased region" description="Low complexity" evidence="1">
    <location>
        <begin position="574"/>
        <end position="583"/>
    </location>
</feature>
<evidence type="ECO:0000313" key="3">
    <source>
        <dbReference type="EMBL" id="GMG20956.1"/>
    </source>
</evidence>
<comment type="caution">
    <text evidence="3">The sequence shown here is derived from an EMBL/GenBank/DDBJ whole genome shotgun (WGS) entry which is preliminary data.</text>
</comment>
<reference evidence="3" key="1">
    <citation type="submission" date="2023-04" db="EMBL/GenBank/DDBJ databases">
        <title>Ambrosiozyma monospora NBRC 1965.</title>
        <authorList>
            <person name="Ichikawa N."/>
            <person name="Sato H."/>
            <person name="Tonouchi N."/>
        </authorList>
    </citation>
    <scope>NUCLEOTIDE SEQUENCE</scope>
    <source>
        <strain evidence="3">NBRC 1965</strain>
    </source>
</reference>
<feature type="region of interest" description="Disordered" evidence="1">
    <location>
        <begin position="41"/>
        <end position="77"/>
    </location>
</feature>
<proteinExistence type="predicted"/>
<dbReference type="AlphaFoldDB" id="A0A9W6YS72"/>
<feature type="compositionally biased region" description="Polar residues" evidence="1">
    <location>
        <begin position="58"/>
        <end position="68"/>
    </location>
</feature>
<protein>
    <submittedName>
        <fullName evidence="3">Unnamed protein product</fullName>
    </submittedName>
</protein>
<evidence type="ECO:0000259" key="2">
    <source>
        <dbReference type="Pfam" id="PF04425"/>
    </source>
</evidence>
<name>A0A9W6YS72_AMBMO</name>
<dbReference type="Proteomes" id="UP001165063">
    <property type="component" value="Unassembled WGS sequence"/>
</dbReference>
<feature type="compositionally biased region" description="Basic and acidic residues" evidence="1">
    <location>
        <begin position="41"/>
        <end position="50"/>
    </location>
</feature>